<evidence type="ECO:0000256" key="1">
    <source>
        <dbReference type="ARBA" id="ARBA00001933"/>
    </source>
</evidence>
<dbReference type="PANTHER" id="PTHR48097">
    <property type="entry name" value="L-THREONINE ALDOLASE-RELATED"/>
    <property type="match status" value="1"/>
</dbReference>
<dbReference type="GO" id="GO:0008732">
    <property type="term" value="F:L-allo-threonine aldolase activity"/>
    <property type="evidence" value="ECO:0007669"/>
    <property type="project" value="TreeGrafter"/>
</dbReference>
<sequence>MIDLRSDTLTKPTPGMLAAMAAAPVGDDVYGEDPTVNALEAKVATFFGHEAAVFFPTGTMANQVAIRTHCEPGDEILIESTSHIVLWEAGGVAVHSGATCRPIDGTHGLLTAAQLEGKLRPDDMHSVRTRLVSLENTHNRGGGTIYPLETVAAISAWARSNGLAMHLDGARLWNAIVASGVSGPEWGRHFDTIMVAFSKGLGAPVGSALVGSTDLMRKARRLRKLFGGAMRQVGYLAAACIHGMDHHLDRLADDHANARLLADAVGSVPGFTLTPADVRTNMVWFEVDPRHGSAQAVVAKLREQNVRASALDGQTIRMCTHLDVGREECERAAQVIRRIR</sequence>
<keyword evidence="8" id="KW-1185">Reference proteome</keyword>
<evidence type="ECO:0000256" key="5">
    <source>
        <dbReference type="PIRSR" id="PIRSR017617-1"/>
    </source>
</evidence>
<dbReference type="InterPro" id="IPR001597">
    <property type="entry name" value="ArAA_b-elim_lyase/Thr_aldolase"/>
</dbReference>
<name>A0A5C1AFI1_9BACT</name>
<dbReference type="InterPro" id="IPR015424">
    <property type="entry name" value="PyrdxlP-dep_Trfase"/>
</dbReference>
<evidence type="ECO:0000256" key="3">
    <source>
        <dbReference type="ARBA" id="ARBA00022898"/>
    </source>
</evidence>
<dbReference type="RefSeq" id="WP_149112707.1">
    <property type="nucleotide sequence ID" value="NZ_CP042425.1"/>
</dbReference>
<evidence type="ECO:0000313" key="7">
    <source>
        <dbReference type="EMBL" id="QEL18179.1"/>
    </source>
</evidence>
<dbReference type="NCBIfam" id="NF041359">
    <property type="entry name" value="GntG_guanitoxin"/>
    <property type="match status" value="1"/>
</dbReference>
<dbReference type="KEGG" id="lrs:PX52LOC_05193"/>
<evidence type="ECO:0000313" key="8">
    <source>
        <dbReference type="Proteomes" id="UP000324974"/>
    </source>
</evidence>
<gene>
    <name evidence="7" type="ORF">PX52LOC_05193</name>
</gene>
<dbReference type="InterPro" id="IPR023603">
    <property type="entry name" value="Low_specificity_L-TA-like"/>
</dbReference>
<organism evidence="7 8">
    <name type="scientific">Limnoglobus roseus</name>
    <dbReference type="NCBI Taxonomy" id="2598579"/>
    <lineage>
        <taxon>Bacteria</taxon>
        <taxon>Pseudomonadati</taxon>
        <taxon>Planctomycetota</taxon>
        <taxon>Planctomycetia</taxon>
        <taxon>Gemmatales</taxon>
        <taxon>Gemmataceae</taxon>
        <taxon>Limnoglobus</taxon>
    </lineage>
</organism>
<dbReference type="InterPro" id="IPR015422">
    <property type="entry name" value="PyrdxlP-dep_Trfase_small"/>
</dbReference>
<reference evidence="8" key="1">
    <citation type="submission" date="2019-08" db="EMBL/GenBank/DDBJ databases">
        <title>Limnoglobus roseus gen. nov., sp. nov., a novel freshwater planctomycete with a giant genome from the family Gemmataceae.</title>
        <authorList>
            <person name="Kulichevskaya I.S."/>
            <person name="Naumoff D.G."/>
            <person name="Miroshnikov K."/>
            <person name="Ivanova A."/>
            <person name="Philippov D.A."/>
            <person name="Hakobyan A."/>
            <person name="Rijpstra I.C."/>
            <person name="Sinninghe Damste J.S."/>
            <person name="Liesack W."/>
            <person name="Dedysh S.N."/>
        </authorList>
    </citation>
    <scope>NUCLEOTIDE SEQUENCE [LARGE SCALE GENOMIC DNA]</scope>
    <source>
        <strain evidence="8">PX52</strain>
    </source>
</reference>
<dbReference type="GO" id="GO:0005829">
    <property type="term" value="C:cytosol"/>
    <property type="evidence" value="ECO:0007669"/>
    <property type="project" value="TreeGrafter"/>
</dbReference>
<dbReference type="FunFam" id="3.40.640.10:FF:000030">
    <property type="entry name" value="Low-specificity L-threonine aldolase"/>
    <property type="match status" value="1"/>
</dbReference>
<keyword evidence="4" id="KW-0456">Lyase</keyword>
<evidence type="ECO:0000256" key="2">
    <source>
        <dbReference type="ARBA" id="ARBA00006966"/>
    </source>
</evidence>
<dbReference type="CDD" id="cd06502">
    <property type="entry name" value="TA_like"/>
    <property type="match status" value="1"/>
</dbReference>
<evidence type="ECO:0000259" key="6">
    <source>
        <dbReference type="Pfam" id="PF01212"/>
    </source>
</evidence>
<dbReference type="PANTHER" id="PTHR48097:SF9">
    <property type="entry name" value="L-THREONINE ALDOLASE"/>
    <property type="match status" value="1"/>
</dbReference>
<dbReference type="Proteomes" id="UP000324974">
    <property type="component" value="Chromosome"/>
</dbReference>
<dbReference type="Pfam" id="PF01212">
    <property type="entry name" value="Beta_elim_lyase"/>
    <property type="match status" value="1"/>
</dbReference>
<dbReference type="AlphaFoldDB" id="A0A5C1AFI1"/>
<dbReference type="PIRSF" id="PIRSF017617">
    <property type="entry name" value="Thr_aldolase"/>
    <property type="match status" value="1"/>
</dbReference>
<dbReference type="SUPFAM" id="SSF53383">
    <property type="entry name" value="PLP-dependent transferases"/>
    <property type="match status" value="1"/>
</dbReference>
<dbReference type="NCBIfam" id="NF007825">
    <property type="entry name" value="PRK10534.1"/>
    <property type="match status" value="1"/>
</dbReference>
<feature type="modified residue" description="N6-(pyridoxal phosphate)lysine" evidence="5">
    <location>
        <position position="199"/>
    </location>
</feature>
<dbReference type="EMBL" id="CP042425">
    <property type="protein sequence ID" value="QEL18179.1"/>
    <property type="molecule type" value="Genomic_DNA"/>
</dbReference>
<dbReference type="Gene3D" id="3.90.1150.10">
    <property type="entry name" value="Aspartate Aminotransferase, domain 1"/>
    <property type="match status" value="1"/>
</dbReference>
<dbReference type="Gene3D" id="3.40.640.10">
    <property type="entry name" value="Type I PLP-dependent aspartate aminotransferase-like (Major domain)"/>
    <property type="match status" value="1"/>
</dbReference>
<dbReference type="OrthoDB" id="9774495at2"/>
<dbReference type="GO" id="GO:0006545">
    <property type="term" value="P:glycine biosynthetic process"/>
    <property type="evidence" value="ECO:0007669"/>
    <property type="project" value="TreeGrafter"/>
</dbReference>
<protein>
    <submittedName>
        <fullName evidence="7">Low-specificity L-threonine aldolase</fullName>
    </submittedName>
</protein>
<comment type="cofactor">
    <cofactor evidence="1">
        <name>pyridoxal 5'-phosphate</name>
        <dbReference type="ChEBI" id="CHEBI:597326"/>
    </cofactor>
</comment>
<accession>A0A5C1AFI1</accession>
<feature type="domain" description="Aromatic amino acid beta-eliminating lyase/threonine aldolase" evidence="6">
    <location>
        <begin position="3"/>
        <end position="286"/>
    </location>
</feature>
<dbReference type="GO" id="GO:0006567">
    <property type="term" value="P:L-threonine catabolic process"/>
    <property type="evidence" value="ECO:0007669"/>
    <property type="project" value="TreeGrafter"/>
</dbReference>
<keyword evidence="3" id="KW-0663">Pyridoxal phosphate</keyword>
<comment type="similarity">
    <text evidence="2">Belongs to the threonine aldolase family.</text>
</comment>
<dbReference type="InterPro" id="IPR015421">
    <property type="entry name" value="PyrdxlP-dep_Trfase_major"/>
</dbReference>
<proteinExistence type="inferred from homology"/>
<evidence type="ECO:0000256" key="4">
    <source>
        <dbReference type="ARBA" id="ARBA00023239"/>
    </source>
</evidence>